<feature type="domain" description="RING-type" evidence="23">
    <location>
        <begin position="668"/>
        <end position="709"/>
    </location>
</feature>
<feature type="transmembrane region" description="Helical" evidence="22">
    <location>
        <begin position="548"/>
        <end position="567"/>
    </location>
</feature>
<dbReference type="GO" id="GO:0043161">
    <property type="term" value="P:proteasome-mediated ubiquitin-dependent protein catabolic process"/>
    <property type="evidence" value="ECO:0007669"/>
    <property type="project" value="TreeGrafter"/>
</dbReference>
<evidence type="ECO:0000313" key="25">
    <source>
        <dbReference type="Proteomes" id="UP000038045"/>
    </source>
</evidence>
<dbReference type="SMART" id="SM00397">
    <property type="entry name" value="t_SNARE"/>
    <property type="match status" value="1"/>
</dbReference>
<dbReference type="Gene3D" id="1.20.58.70">
    <property type="match status" value="1"/>
</dbReference>
<proteinExistence type="inferred from homology"/>
<evidence type="ECO:0000259" key="23">
    <source>
        <dbReference type="PROSITE" id="PS50089"/>
    </source>
</evidence>
<comment type="similarity">
    <text evidence="6">Belongs to the HRD1 family.</text>
</comment>
<keyword evidence="20" id="KW-0175">Coiled coil</keyword>
<feature type="transmembrane region" description="Helical" evidence="22">
    <location>
        <begin position="509"/>
        <end position="528"/>
    </location>
</feature>
<keyword evidence="17 22" id="KW-1133">Transmembrane helix</keyword>
<keyword evidence="9" id="KW-0808">Transferase</keyword>
<evidence type="ECO:0000256" key="13">
    <source>
        <dbReference type="ARBA" id="ARBA00022775"/>
    </source>
</evidence>
<dbReference type="GO" id="GO:0016192">
    <property type="term" value="P:vesicle-mediated transport"/>
    <property type="evidence" value="ECO:0007669"/>
    <property type="project" value="InterPro"/>
</dbReference>
<dbReference type="AlphaFoldDB" id="A0A0N4ZT94"/>
<feature type="compositionally biased region" description="Low complexity" evidence="21">
    <location>
        <begin position="721"/>
        <end position="740"/>
    </location>
</feature>
<keyword evidence="10 22" id="KW-0812">Transmembrane</keyword>
<dbReference type="GO" id="GO:0006836">
    <property type="term" value="P:neurotransmitter transport"/>
    <property type="evidence" value="ECO:0007669"/>
    <property type="project" value="UniProtKB-KW"/>
</dbReference>
<evidence type="ECO:0000256" key="16">
    <source>
        <dbReference type="ARBA" id="ARBA00022833"/>
    </source>
</evidence>
<evidence type="ECO:0000256" key="20">
    <source>
        <dbReference type="SAM" id="Coils"/>
    </source>
</evidence>
<reference evidence="26" key="1">
    <citation type="submission" date="2017-02" db="UniProtKB">
        <authorList>
            <consortium name="WormBaseParasite"/>
        </authorList>
    </citation>
    <scope>IDENTIFICATION</scope>
</reference>
<dbReference type="SMART" id="SM00184">
    <property type="entry name" value="RING"/>
    <property type="match status" value="1"/>
</dbReference>
<dbReference type="CDD" id="cd16479">
    <property type="entry name" value="RING-H2_synoviolin"/>
    <property type="match status" value="1"/>
</dbReference>
<feature type="compositionally biased region" description="Polar residues" evidence="21">
    <location>
        <begin position="960"/>
        <end position="979"/>
    </location>
</feature>
<dbReference type="InterPro" id="IPR057992">
    <property type="entry name" value="TPR_SYVN1_N"/>
</dbReference>
<dbReference type="CDD" id="cd15844">
    <property type="entry name" value="SNARE_syntaxin5"/>
    <property type="match status" value="1"/>
</dbReference>
<evidence type="ECO:0000256" key="14">
    <source>
        <dbReference type="ARBA" id="ARBA00022786"/>
    </source>
</evidence>
<dbReference type="Pfam" id="PF05739">
    <property type="entry name" value="SNARE"/>
    <property type="match status" value="1"/>
</dbReference>
<keyword evidence="12 19" id="KW-0863">Zinc-finger</keyword>
<dbReference type="InterPro" id="IPR010989">
    <property type="entry name" value="SNARE"/>
</dbReference>
<evidence type="ECO:0000256" key="1">
    <source>
        <dbReference type="ARBA" id="ARBA00000900"/>
    </source>
</evidence>
<sequence>MFTQVESLRNRHVNSVTQPISNFFTSFTGAAESLTTQYNNITQGVVNSEDNFSTSPLEFQIPLIMPFRDRTAEFRTTGKSYQMKIRSTIPQSTVEDRRHMVQESIAFNQLSKKIGRDLGLTCTKMEKLTELAKRKSLFDDKINEIEQLSRIIKQDITGLNKQIAQLQEYAKRRASSRYQSQDHSKLVVVGLQSKLANVSKDFQTVLEVRTENMKQLRNRREMFSQVTPLSTNPMLPSSSNKNLLTMDNEHNNSNTVSLDMDALEQHRIQDQMTLLDETGNYLQARNNAMETIESNISELGQIFRQLASLVAEQGEMITRIDSNVEHTSLNIDSAHHELVKYFNNIAKNRWLIIKVFGTLMAFFIFVNLLSEHLKMVLQVSLPMIVGYSSLFTLVTIAHAFAKKEQFYPAMIYLTTNNFSICVLYAQVAVFVYLIYEMIKKILFGTLRVEEIDHVYEHCWHAVMETCLAFTVFRDDFSAKHVMFFVLLLLVKSFHWLCENRVDYMERSPIISTTFHIRIITTLALLALFDSYFCSDSFFNVIANGSSVHLIFGFEYAIMLVSNIHIFIKYLIHNHDARLTSPWANKSVYLLYAELFINTINVIIYSIFTFIMFKVHAVPLFALRPFYSALRACQKSFNDVIQSRRAIHAMNNLFHFATEEELSQMDAVCIICRDEMIITDRPKKLPCGHIFHTNCLRTWFQFQRTCPTCRADVLHMTPPTPNNNQNNNQNPNENQNPPFENRPVINVNVPQNDRIRVAVRLTQIQQNNQQTTPIITTQNNEGNGNQQHIINTLPNVSFPISTNVPIFPMFSQAPPYPQMNPVSFPDPPEYSGLTDEELREMEDKTRDSVIARINALRNIQTLLEAATLQFDQYRNIQLVQEQMKERADKLAEEAKKAQERQIQQNVQTESSINNETDVQANNESEVQINNEHEVQENNHEQDISNENEVTEFIDEEDNIEKNSNSENTLEKNTGVENNVENIEDKESTHNNVEKKDDVE</sequence>
<dbReference type="GO" id="GO:0005789">
    <property type="term" value="C:endoplasmic reticulum membrane"/>
    <property type="evidence" value="ECO:0007669"/>
    <property type="project" value="UniProtKB-SubCell"/>
</dbReference>
<feature type="transmembrane region" description="Helical" evidence="22">
    <location>
        <begin position="413"/>
        <end position="435"/>
    </location>
</feature>
<dbReference type="PROSITE" id="PS50089">
    <property type="entry name" value="ZF_RING_2"/>
    <property type="match status" value="1"/>
</dbReference>
<feature type="transmembrane region" description="Helical" evidence="22">
    <location>
        <begin position="381"/>
        <end position="401"/>
    </location>
</feature>
<feature type="transmembrane region" description="Helical" evidence="22">
    <location>
        <begin position="350"/>
        <end position="369"/>
    </location>
</feature>
<dbReference type="STRING" id="131310.A0A0N4ZT94"/>
<dbReference type="PROSITE" id="PS00914">
    <property type="entry name" value="SYNTAXIN"/>
    <property type="match status" value="1"/>
</dbReference>
<comment type="pathway">
    <text evidence="4">Protein modification; protein ubiquitination.</text>
</comment>
<evidence type="ECO:0000256" key="4">
    <source>
        <dbReference type="ARBA" id="ARBA00004906"/>
    </source>
</evidence>
<dbReference type="GO" id="GO:0061630">
    <property type="term" value="F:ubiquitin protein ligase activity"/>
    <property type="evidence" value="ECO:0007669"/>
    <property type="project" value="UniProtKB-EC"/>
</dbReference>
<dbReference type="EC" id="2.3.2.27" evidence="7"/>
<comment type="similarity">
    <text evidence="5">Belongs to the syntaxin family.</text>
</comment>
<keyword evidence="8" id="KW-0813">Transport</keyword>
<dbReference type="PANTHER" id="PTHR22763">
    <property type="entry name" value="RING ZINC FINGER PROTEIN"/>
    <property type="match status" value="1"/>
</dbReference>
<dbReference type="SUPFAM" id="SSF47661">
    <property type="entry name" value="t-snare proteins"/>
    <property type="match status" value="1"/>
</dbReference>
<keyword evidence="14" id="KW-0833">Ubl conjugation pathway</keyword>
<dbReference type="GO" id="GO:0005484">
    <property type="term" value="F:SNAP receptor activity"/>
    <property type="evidence" value="ECO:0007669"/>
    <property type="project" value="InterPro"/>
</dbReference>
<feature type="domain" description="T-SNARE coiled-coil homology" evidence="24">
    <location>
        <begin position="279"/>
        <end position="341"/>
    </location>
</feature>
<dbReference type="GO" id="GO:0008270">
    <property type="term" value="F:zinc ion binding"/>
    <property type="evidence" value="ECO:0007669"/>
    <property type="project" value="UniProtKB-KW"/>
</dbReference>
<feature type="transmembrane region" description="Helical" evidence="22">
    <location>
        <begin position="480"/>
        <end position="497"/>
    </location>
</feature>
<evidence type="ECO:0000256" key="10">
    <source>
        <dbReference type="ARBA" id="ARBA00022692"/>
    </source>
</evidence>
<protein>
    <recommendedName>
        <fullName evidence="7">RING-type E3 ubiquitin transferase</fullName>
        <ecNumber evidence="7">2.3.2.27</ecNumber>
    </recommendedName>
</protein>
<dbReference type="Gene3D" id="3.30.40.10">
    <property type="entry name" value="Zinc/RING finger domain, C3HC4 (zinc finger)"/>
    <property type="match status" value="1"/>
</dbReference>
<dbReference type="UniPathway" id="UPA00143"/>
<evidence type="ECO:0000256" key="11">
    <source>
        <dbReference type="ARBA" id="ARBA00022723"/>
    </source>
</evidence>
<feature type="coiled-coil region" evidence="20">
    <location>
        <begin position="872"/>
        <end position="906"/>
    </location>
</feature>
<evidence type="ECO:0000256" key="5">
    <source>
        <dbReference type="ARBA" id="ARBA00009063"/>
    </source>
</evidence>
<evidence type="ECO:0000256" key="8">
    <source>
        <dbReference type="ARBA" id="ARBA00022448"/>
    </source>
</evidence>
<evidence type="ECO:0000256" key="22">
    <source>
        <dbReference type="SAM" id="Phobius"/>
    </source>
</evidence>
<evidence type="ECO:0000256" key="2">
    <source>
        <dbReference type="ARBA" id="ARBA00004211"/>
    </source>
</evidence>
<evidence type="ECO:0000313" key="26">
    <source>
        <dbReference type="WBParaSite" id="PTRK_0001172300.1"/>
    </source>
</evidence>
<evidence type="ECO:0000256" key="17">
    <source>
        <dbReference type="ARBA" id="ARBA00022989"/>
    </source>
</evidence>
<dbReference type="GO" id="GO:0016567">
    <property type="term" value="P:protein ubiquitination"/>
    <property type="evidence" value="ECO:0007669"/>
    <property type="project" value="UniProtKB-UniPathway"/>
</dbReference>
<keyword evidence="15" id="KW-0256">Endoplasmic reticulum</keyword>
<dbReference type="InterPro" id="IPR050731">
    <property type="entry name" value="HRD1_E3_ubiq-ligases"/>
</dbReference>
<accession>A0A0N4ZT94</accession>
<keyword evidence="13" id="KW-0532">Neurotransmitter transport</keyword>
<evidence type="ECO:0000256" key="9">
    <source>
        <dbReference type="ARBA" id="ARBA00022679"/>
    </source>
</evidence>
<keyword evidence="16" id="KW-0862">Zinc</keyword>
<evidence type="ECO:0000256" key="19">
    <source>
        <dbReference type="PROSITE-ProRule" id="PRU00175"/>
    </source>
</evidence>
<evidence type="ECO:0000256" key="18">
    <source>
        <dbReference type="ARBA" id="ARBA00023136"/>
    </source>
</evidence>
<dbReference type="GO" id="GO:0006886">
    <property type="term" value="P:intracellular protein transport"/>
    <property type="evidence" value="ECO:0007669"/>
    <property type="project" value="InterPro"/>
</dbReference>
<dbReference type="PROSITE" id="PS50192">
    <property type="entry name" value="T_SNARE"/>
    <property type="match status" value="1"/>
</dbReference>
<dbReference type="InterPro" id="IPR000727">
    <property type="entry name" value="T_SNARE_dom"/>
</dbReference>
<feature type="region of interest" description="Disordered" evidence="21">
    <location>
        <begin position="716"/>
        <end position="742"/>
    </location>
</feature>
<evidence type="ECO:0000256" key="15">
    <source>
        <dbReference type="ARBA" id="ARBA00022824"/>
    </source>
</evidence>
<evidence type="ECO:0000259" key="24">
    <source>
        <dbReference type="PROSITE" id="PS50192"/>
    </source>
</evidence>
<dbReference type="InterPro" id="IPR001841">
    <property type="entry name" value="Znf_RING"/>
</dbReference>
<organism evidence="25 26">
    <name type="scientific">Parastrongyloides trichosuri</name>
    <name type="common">Possum-specific nematode worm</name>
    <dbReference type="NCBI Taxonomy" id="131310"/>
    <lineage>
        <taxon>Eukaryota</taxon>
        <taxon>Metazoa</taxon>
        <taxon>Ecdysozoa</taxon>
        <taxon>Nematoda</taxon>
        <taxon>Chromadorea</taxon>
        <taxon>Rhabditida</taxon>
        <taxon>Tylenchina</taxon>
        <taxon>Panagrolaimomorpha</taxon>
        <taxon>Strongyloidoidea</taxon>
        <taxon>Strongyloididae</taxon>
        <taxon>Parastrongyloides</taxon>
    </lineage>
</organism>
<comment type="catalytic activity">
    <reaction evidence="1">
        <text>S-ubiquitinyl-[E2 ubiquitin-conjugating enzyme]-L-cysteine + [acceptor protein]-L-lysine = [E2 ubiquitin-conjugating enzyme]-L-cysteine + N(6)-ubiquitinyl-[acceptor protein]-L-lysine.</text>
        <dbReference type="EC" id="2.3.2.27"/>
    </reaction>
</comment>
<evidence type="ECO:0000256" key="21">
    <source>
        <dbReference type="SAM" id="MobiDB-lite"/>
    </source>
</evidence>
<feature type="region of interest" description="Disordered" evidence="21">
    <location>
        <begin position="953"/>
        <end position="998"/>
    </location>
</feature>
<keyword evidence="25" id="KW-1185">Reference proteome</keyword>
<evidence type="ECO:0000256" key="6">
    <source>
        <dbReference type="ARBA" id="ARBA00010089"/>
    </source>
</evidence>
<dbReference type="Pfam" id="PF25563">
    <property type="entry name" value="TPR_SYVN1_N"/>
    <property type="match status" value="1"/>
</dbReference>
<comment type="subcellular location">
    <subcellularLocation>
        <location evidence="3">Endoplasmic reticulum membrane</location>
        <topology evidence="3">Multi-pass membrane protein</topology>
    </subcellularLocation>
    <subcellularLocation>
        <location evidence="2">Membrane</location>
        <topology evidence="2">Single-pass type IV membrane protein</topology>
    </subcellularLocation>
</comment>
<evidence type="ECO:0000256" key="3">
    <source>
        <dbReference type="ARBA" id="ARBA00004477"/>
    </source>
</evidence>
<dbReference type="InterPro" id="IPR006012">
    <property type="entry name" value="Syntaxin/epimorphin_CS"/>
</dbReference>
<dbReference type="Pfam" id="PF13639">
    <property type="entry name" value="zf-RING_2"/>
    <property type="match status" value="1"/>
</dbReference>
<dbReference type="PANTHER" id="PTHR22763:SF184">
    <property type="entry name" value="E3 UBIQUITIN-PROTEIN LIGASE SYNOVIOLIN"/>
    <property type="match status" value="1"/>
</dbReference>
<dbReference type="InterPro" id="IPR013083">
    <property type="entry name" value="Znf_RING/FYVE/PHD"/>
</dbReference>
<keyword evidence="11" id="KW-0479">Metal-binding</keyword>
<dbReference type="WBParaSite" id="PTRK_0001172300.1">
    <property type="protein sequence ID" value="PTRK_0001172300.1"/>
    <property type="gene ID" value="PTRK_0001172300"/>
</dbReference>
<feature type="compositionally biased region" description="Basic and acidic residues" evidence="21">
    <location>
        <begin position="981"/>
        <end position="998"/>
    </location>
</feature>
<name>A0A0N4ZT94_PARTI</name>
<dbReference type="InterPro" id="IPR058051">
    <property type="entry name" value="Znf_RING_synoviolin"/>
</dbReference>
<keyword evidence="18 22" id="KW-0472">Membrane</keyword>
<evidence type="ECO:0000256" key="7">
    <source>
        <dbReference type="ARBA" id="ARBA00012483"/>
    </source>
</evidence>
<evidence type="ECO:0000256" key="12">
    <source>
        <dbReference type="ARBA" id="ARBA00022771"/>
    </source>
</evidence>
<dbReference type="SUPFAM" id="SSF57850">
    <property type="entry name" value="RING/U-box"/>
    <property type="match status" value="1"/>
</dbReference>
<dbReference type="Proteomes" id="UP000038045">
    <property type="component" value="Unplaced"/>
</dbReference>
<feature type="transmembrane region" description="Helical" evidence="22">
    <location>
        <begin position="588"/>
        <end position="612"/>
    </location>
</feature>
<dbReference type="GO" id="GO:0036503">
    <property type="term" value="P:ERAD pathway"/>
    <property type="evidence" value="ECO:0007669"/>
    <property type="project" value="TreeGrafter"/>
</dbReference>